<dbReference type="EMBL" id="CP034248">
    <property type="protein sequence ID" value="AZK46805.1"/>
    <property type="molecule type" value="Genomic_DNA"/>
</dbReference>
<dbReference type="Gene3D" id="3.20.20.80">
    <property type="entry name" value="Glycosidases"/>
    <property type="match status" value="1"/>
</dbReference>
<dbReference type="KEGG" id="plen:EIM92_12125"/>
<reference evidence="1 2" key="1">
    <citation type="submission" date="2018-11" db="EMBL/GenBank/DDBJ databases">
        <title>Genome sequencing of Paenibacillus lentus DSM25539(T).</title>
        <authorList>
            <person name="Kook J.-K."/>
            <person name="Park S.-N."/>
            <person name="Lim Y.K."/>
        </authorList>
    </citation>
    <scope>NUCLEOTIDE SEQUENCE [LARGE SCALE GENOMIC DNA]</scope>
    <source>
        <strain evidence="1 2">DSM 25539</strain>
    </source>
</reference>
<keyword evidence="1" id="KW-0624">Polysaccharide degradation</keyword>
<organism evidence="1 2">
    <name type="scientific">Paenibacillus lentus</name>
    <dbReference type="NCBI Taxonomy" id="1338368"/>
    <lineage>
        <taxon>Bacteria</taxon>
        <taxon>Bacillati</taxon>
        <taxon>Bacillota</taxon>
        <taxon>Bacilli</taxon>
        <taxon>Bacillales</taxon>
        <taxon>Paenibacillaceae</taxon>
        <taxon>Paenibacillus</taxon>
    </lineage>
</organism>
<dbReference type="Pfam" id="PF22612">
    <property type="entry name" value="GH113"/>
    <property type="match status" value="1"/>
</dbReference>
<gene>
    <name evidence="1" type="ORF">EIM92_12125</name>
</gene>
<dbReference type="AlphaFoldDB" id="A0A3Q8S4Z0"/>
<dbReference type="OrthoDB" id="9773531at2"/>
<dbReference type="RefSeq" id="WP_125082851.1">
    <property type="nucleotide sequence ID" value="NZ_CP034248.1"/>
</dbReference>
<dbReference type="GO" id="GO:0045493">
    <property type="term" value="P:xylan catabolic process"/>
    <property type="evidence" value="ECO:0007669"/>
    <property type="project" value="UniProtKB-KW"/>
</dbReference>
<dbReference type="CDD" id="cd19606">
    <property type="entry name" value="GH113-like"/>
    <property type="match status" value="1"/>
</dbReference>
<evidence type="ECO:0000313" key="2">
    <source>
        <dbReference type="Proteomes" id="UP000273145"/>
    </source>
</evidence>
<dbReference type="InterPro" id="IPR017853">
    <property type="entry name" value="GH"/>
</dbReference>
<protein>
    <submittedName>
        <fullName evidence="1">1,4-beta-xylanase</fullName>
    </submittedName>
</protein>
<dbReference type="InterPro" id="IPR055151">
    <property type="entry name" value="GH113"/>
</dbReference>
<accession>A0A3Q8S4Z0</accession>
<sequence>MRMPEYIAGMTWGFMGVRGTWANDEARNSMEQMTRTTAVNWTAIAFSALQATAFSTEIPYWDKPTVTDDEVKWAIRQAKSLGLKVCLKPIVNCADGTWRAHINFFDKDVPCEPKWSDWFRSYSAYILHFAKIAEETKCEMFCIGCEMVQTDRRENEWRQLIAEVRKIYTGLITYNCDKYQEDNVVWWDALDIISSSGYYPANDWERQLDRIEKVVQTYGKPFFFMEAGCPSRKGSAAIPNDWTLAGAADQEEQVKFYEAMFTACAKRDWVQGFMLWDWPAKLYSREEAATDDGYCVYGKRSEAVIKDYYMSRRRNEGLRVE</sequence>
<keyword evidence="1" id="KW-0119">Carbohydrate metabolism</keyword>
<dbReference type="SUPFAM" id="SSF51445">
    <property type="entry name" value="(Trans)glycosidases"/>
    <property type="match status" value="1"/>
</dbReference>
<name>A0A3Q8S4Z0_9BACL</name>
<keyword evidence="1" id="KW-0858">Xylan degradation</keyword>
<evidence type="ECO:0000313" key="1">
    <source>
        <dbReference type="EMBL" id="AZK46805.1"/>
    </source>
</evidence>
<keyword evidence="1" id="KW-0326">Glycosidase</keyword>
<keyword evidence="1" id="KW-0378">Hydrolase</keyword>
<dbReference type="Proteomes" id="UP000273145">
    <property type="component" value="Chromosome"/>
</dbReference>
<keyword evidence="2" id="KW-1185">Reference proteome</keyword>
<proteinExistence type="predicted"/>
<dbReference type="GO" id="GO:0016798">
    <property type="term" value="F:hydrolase activity, acting on glycosyl bonds"/>
    <property type="evidence" value="ECO:0007669"/>
    <property type="project" value="UniProtKB-KW"/>
</dbReference>